<keyword evidence="1" id="KW-1133">Transmembrane helix</keyword>
<evidence type="ECO:0000313" key="2">
    <source>
        <dbReference type="EMBL" id="EKO36444.1"/>
    </source>
</evidence>
<dbReference type="STRING" id="1208365.B273_1230"/>
<evidence type="ECO:0000313" key="3">
    <source>
        <dbReference type="Proteomes" id="UP000010310"/>
    </source>
</evidence>
<dbReference type="Proteomes" id="UP000010310">
    <property type="component" value="Unassembled WGS sequence"/>
</dbReference>
<dbReference type="AlphaFoldDB" id="K6G5H0"/>
<feature type="transmembrane region" description="Helical" evidence="1">
    <location>
        <begin position="227"/>
        <end position="245"/>
    </location>
</feature>
<dbReference type="EMBL" id="AMWX01000008">
    <property type="protein sequence ID" value="EKO36444.1"/>
    <property type="molecule type" value="Genomic_DNA"/>
</dbReference>
<keyword evidence="1" id="KW-0472">Membrane</keyword>
<dbReference type="InterPro" id="IPR032809">
    <property type="entry name" value="Put_HupE_UreJ"/>
</dbReference>
<reference evidence="2 3" key="1">
    <citation type="submission" date="2012-09" db="EMBL/GenBank/DDBJ databases">
        <authorList>
            <person name="Dupont C.L."/>
            <person name="Rusch D.B."/>
            <person name="Lombardo M.-J."/>
            <person name="Novotny M."/>
            <person name="Yee-Greenbaum J."/>
            <person name="Laskin R."/>
        </authorList>
    </citation>
    <scope>NUCLEOTIDE SEQUENCE [LARGE SCALE GENOMIC DNA]</scope>
    <source>
        <strain evidence="2">SAR86E</strain>
    </source>
</reference>
<feature type="transmembrane region" description="Helical" evidence="1">
    <location>
        <begin position="198"/>
        <end position="221"/>
    </location>
</feature>
<organism evidence="2 3">
    <name type="scientific">SAR86 cluster bacterium SAR86E</name>
    <dbReference type="NCBI Taxonomy" id="1208365"/>
    <lineage>
        <taxon>Bacteria</taxon>
        <taxon>Pseudomonadati</taxon>
        <taxon>Pseudomonadota</taxon>
        <taxon>Gammaproteobacteria</taxon>
        <taxon>SAR86 cluster</taxon>
    </lineage>
</organism>
<feature type="transmembrane region" description="Helical" evidence="1">
    <location>
        <begin position="334"/>
        <end position="359"/>
    </location>
</feature>
<feature type="transmembrane region" description="Helical" evidence="1">
    <location>
        <begin position="300"/>
        <end position="322"/>
    </location>
</feature>
<protein>
    <submittedName>
        <fullName evidence="2">HupE/UreJ domain protein</fullName>
    </submittedName>
</protein>
<proteinExistence type="predicted"/>
<keyword evidence="3" id="KW-1185">Reference proteome</keyword>
<name>K6G5H0_9GAMM</name>
<feature type="transmembrane region" description="Helical" evidence="1">
    <location>
        <begin position="165"/>
        <end position="191"/>
    </location>
</feature>
<accession>K6G5H0</accession>
<feature type="transmembrane region" description="Helical" evidence="1">
    <location>
        <begin position="257"/>
        <end position="288"/>
    </location>
</feature>
<feature type="transmembrane region" description="Helical" evidence="1">
    <location>
        <begin position="371"/>
        <end position="389"/>
    </location>
</feature>
<sequence>MTSKKLLLLFIFQLLLPLEAHNRSESYSKFQFLNLESGVEVRITGTIKRGIFEALNPGKKFQSYEDFTNYLDDAIILGDKCKLNQSVEFNENNAAGVLKFYWDFKCSTLPSNVSISLFQDLGVTHTHIARGVIDGETIPEFMFASQTDVWQINALSQPNTNQSSYWGYLISGIEHILSGLDHLAFLLGLILLYQGRNLVIAITGFTIGHSLTLGLGAMNVLRVHSEMVEILIGFSILLLAVEKFFKHHYEFDKGMKHLIFASIALFPLALFGVLEPLLVLGLALFLTIYLSLTYHYSSPWIPLMITVFFGLIHGLGFASSIAEVGIPQDRLWQIILSFNLGVELGQLAVAFGILGLFALAKRYFSQSYFSSIHNITGAVVFSMGTFWFVTRAMGI</sequence>
<evidence type="ECO:0000256" key="1">
    <source>
        <dbReference type="SAM" id="Phobius"/>
    </source>
</evidence>
<dbReference type="Pfam" id="PF13795">
    <property type="entry name" value="HupE_UreJ_2"/>
    <property type="match status" value="2"/>
</dbReference>
<gene>
    <name evidence="2" type="ORF">B273_1230</name>
</gene>
<comment type="caution">
    <text evidence="2">The sequence shown here is derived from an EMBL/GenBank/DDBJ whole genome shotgun (WGS) entry which is preliminary data.</text>
</comment>
<keyword evidence="1" id="KW-0812">Transmembrane</keyword>